<dbReference type="AlphaFoldDB" id="A0A1G8PCN0"/>
<reference evidence="1 2" key="1">
    <citation type="submission" date="2016-10" db="EMBL/GenBank/DDBJ databases">
        <authorList>
            <person name="de Groot N.N."/>
        </authorList>
    </citation>
    <scope>NUCLEOTIDE SEQUENCE [LARGE SCALE GENOMIC DNA]</scope>
    <source>
        <strain evidence="1 2">DSM 21771</strain>
    </source>
</reference>
<dbReference type="OrthoDB" id="2354098at2"/>
<name>A0A1G8PCN0_9BACI</name>
<dbReference type="InterPro" id="IPR025930">
    <property type="entry name" value="NETI"/>
</dbReference>
<dbReference type="EMBL" id="FNEN01000008">
    <property type="protein sequence ID" value="SDI90167.1"/>
    <property type="molecule type" value="Genomic_DNA"/>
</dbReference>
<organism evidence="1 2">
    <name type="scientific">Natribacillus halophilus</name>
    <dbReference type="NCBI Taxonomy" id="549003"/>
    <lineage>
        <taxon>Bacteria</taxon>
        <taxon>Bacillati</taxon>
        <taxon>Bacillota</taxon>
        <taxon>Bacilli</taxon>
        <taxon>Bacillales</taxon>
        <taxon>Bacillaceae</taxon>
        <taxon>Natribacillus</taxon>
    </lineage>
</organism>
<dbReference type="Pfam" id="PF14044">
    <property type="entry name" value="NETI"/>
    <property type="match status" value="1"/>
</dbReference>
<evidence type="ECO:0000313" key="1">
    <source>
        <dbReference type="EMBL" id="SDI90167.1"/>
    </source>
</evidence>
<keyword evidence="2" id="KW-1185">Reference proteome</keyword>
<dbReference type="RefSeq" id="WP_090398645.1">
    <property type="nucleotide sequence ID" value="NZ_FNEN01000008.1"/>
</dbReference>
<accession>A0A1G8PCN0</accession>
<evidence type="ECO:0000313" key="2">
    <source>
        <dbReference type="Proteomes" id="UP000198853"/>
    </source>
</evidence>
<protein>
    <submittedName>
        <fullName evidence="1">NETI protein</fullName>
    </submittedName>
</protein>
<gene>
    <name evidence="1" type="ORF">SAMN04488123_10864</name>
</gene>
<dbReference type="Proteomes" id="UP000198853">
    <property type="component" value="Unassembled WGS sequence"/>
</dbReference>
<proteinExistence type="predicted"/>
<sequence>MGKKVKYEVEANETIAECLDRIANDGYQPVRRIEKPIFQGGEADVEVARQVIQFEVKKK</sequence>